<name>A0ACB7ZXT5_9AGAM</name>
<gene>
    <name evidence="1" type="ORF">BJ138DRAFT_1228806</name>
</gene>
<sequence length="259" mass="28286">MSGDDVLGEVLVDSLVQVAIAVGRSSASFLITIHPRGQRPPPPLRINSTSETRGPREEPTMQRWRTRANYCARTILPSSKSQASQSQIPNFPIPTTILPLPQPPSKPSATRPYIGVCQSPDALSHSHRARSDPNLSCHRCRVLAAHDGLGNEVRGYTSSLGAAVFVSAPRLCQCRVRMPSHYSQVTASDGLAPIPRSGHDPDLPCPRMVLKPVARMVLKPVARMVLNPVMRMPPNPVTRMLFKPATRMGTFSRSDIPPE</sequence>
<proteinExistence type="predicted"/>
<organism evidence="1 2">
    <name type="scientific">Hygrophoropsis aurantiaca</name>
    <dbReference type="NCBI Taxonomy" id="72124"/>
    <lineage>
        <taxon>Eukaryota</taxon>
        <taxon>Fungi</taxon>
        <taxon>Dikarya</taxon>
        <taxon>Basidiomycota</taxon>
        <taxon>Agaricomycotina</taxon>
        <taxon>Agaricomycetes</taxon>
        <taxon>Agaricomycetidae</taxon>
        <taxon>Boletales</taxon>
        <taxon>Coniophorineae</taxon>
        <taxon>Hygrophoropsidaceae</taxon>
        <taxon>Hygrophoropsis</taxon>
    </lineage>
</organism>
<dbReference type="EMBL" id="MU268173">
    <property type="protein sequence ID" value="KAH7905524.1"/>
    <property type="molecule type" value="Genomic_DNA"/>
</dbReference>
<evidence type="ECO:0000313" key="1">
    <source>
        <dbReference type="EMBL" id="KAH7905524.1"/>
    </source>
</evidence>
<accession>A0ACB7ZXT5</accession>
<evidence type="ECO:0000313" key="2">
    <source>
        <dbReference type="Proteomes" id="UP000790377"/>
    </source>
</evidence>
<dbReference type="Proteomes" id="UP000790377">
    <property type="component" value="Unassembled WGS sequence"/>
</dbReference>
<reference evidence="1" key="1">
    <citation type="journal article" date="2021" name="New Phytol.">
        <title>Evolutionary innovations through gain and loss of genes in the ectomycorrhizal Boletales.</title>
        <authorList>
            <person name="Wu G."/>
            <person name="Miyauchi S."/>
            <person name="Morin E."/>
            <person name="Kuo A."/>
            <person name="Drula E."/>
            <person name="Varga T."/>
            <person name="Kohler A."/>
            <person name="Feng B."/>
            <person name="Cao Y."/>
            <person name="Lipzen A."/>
            <person name="Daum C."/>
            <person name="Hundley H."/>
            <person name="Pangilinan J."/>
            <person name="Johnson J."/>
            <person name="Barry K."/>
            <person name="LaButti K."/>
            <person name="Ng V."/>
            <person name="Ahrendt S."/>
            <person name="Min B."/>
            <person name="Choi I.G."/>
            <person name="Park H."/>
            <person name="Plett J.M."/>
            <person name="Magnuson J."/>
            <person name="Spatafora J.W."/>
            <person name="Nagy L.G."/>
            <person name="Henrissat B."/>
            <person name="Grigoriev I.V."/>
            <person name="Yang Z.L."/>
            <person name="Xu J."/>
            <person name="Martin F.M."/>
        </authorList>
    </citation>
    <scope>NUCLEOTIDE SEQUENCE</scope>
    <source>
        <strain evidence="1">ATCC 28755</strain>
    </source>
</reference>
<keyword evidence="2" id="KW-1185">Reference proteome</keyword>
<protein>
    <submittedName>
        <fullName evidence="1">Uncharacterized protein</fullName>
    </submittedName>
</protein>
<comment type="caution">
    <text evidence="1">The sequence shown here is derived from an EMBL/GenBank/DDBJ whole genome shotgun (WGS) entry which is preliminary data.</text>
</comment>